<name>A0AAD2D6W4_EUPCR</name>
<comment type="caution">
    <text evidence="3">The sequence shown here is derived from an EMBL/GenBank/DDBJ whole genome shotgun (WGS) entry which is preliminary data.</text>
</comment>
<sequence length="181" mass="21025">MENYSYSPEFSISNTQSLASKEEVPVQLESEGEESEEGSDRKDESVVEYNIYEDMGKYEKDLAKVFQNPRFVSDQVMNRKEMKKKQGVLHTGAKITNLSNAVPTIRLADLKSEMKNRLPTHLRNTISKEIKELRITNEEYKAYENRAMKLNEKGYSHSEIDLVEFVLEQRTKETGTDKKFQ</sequence>
<dbReference type="EMBL" id="CAMPGE010023894">
    <property type="protein sequence ID" value="CAI2381771.1"/>
    <property type="molecule type" value="Genomic_DNA"/>
</dbReference>
<dbReference type="Proteomes" id="UP001295684">
    <property type="component" value="Unassembled WGS sequence"/>
</dbReference>
<proteinExistence type="predicted"/>
<organism evidence="3 4">
    <name type="scientific">Euplotes crassus</name>
    <dbReference type="NCBI Taxonomy" id="5936"/>
    <lineage>
        <taxon>Eukaryota</taxon>
        <taxon>Sar</taxon>
        <taxon>Alveolata</taxon>
        <taxon>Ciliophora</taxon>
        <taxon>Intramacronucleata</taxon>
        <taxon>Spirotrichea</taxon>
        <taxon>Hypotrichia</taxon>
        <taxon>Euplotida</taxon>
        <taxon>Euplotidae</taxon>
        <taxon>Moneuplotes</taxon>
    </lineage>
</organism>
<feature type="coiled-coil region" evidence="1">
    <location>
        <begin position="126"/>
        <end position="153"/>
    </location>
</feature>
<evidence type="ECO:0000313" key="3">
    <source>
        <dbReference type="EMBL" id="CAI2381771.1"/>
    </source>
</evidence>
<protein>
    <submittedName>
        <fullName evidence="3">Uncharacterized protein</fullName>
    </submittedName>
</protein>
<feature type="region of interest" description="Disordered" evidence="2">
    <location>
        <begin position="1"/>
        <end position="46"/>
    </location>
</feature>
<keyword evidence="4" id="KW-1185">Reference proteome</keyword>
<accession>A0AAD2D6W4</accession>
<dbReference type="AlphaFoldDB" id="A0AAD2D6W4"/>
<keyword evidence="1" id="KW-0175">Coiled coil</keyword>
<evidence type="ECO:0000313" key="4">
    <source>
        <dbReference type="Proteomes" id="UP001295684"/>
    </source>
</evidence>
<evidence type="ECO:0000256" key="2">
    <source>
        <dbReference type="SAM" id="MobiDB-lite"/>
    </source>
</evidence>
<reference evidence="3" key="1">
    <citation type="submission" date="2023-07" db="EMBL/GenBank/DDBJ databases">
        <authorList>
            <consortium name="AG Swart"/>
            <person name="Singh M."/>
            <person name="Singh A."/>
            <person name="Seah K."/>
            <person name="Emmerich C."/>
        </authorList>
    </citation>
    <scope>NUCLEOTIDE SEQUENCE</scope>
    <source>
        <strain evidence="3">DP1</strain>
    </source>
</reference>
<feature type="compositionally biased region" description="Polar residues" evidence="2">
    <location>
        <begin position="1"/>
        <end position="19"/>
    </location>
</feature>
<evidence type="ECO:0000256" key="1">
    <source>
        <dbReference type="SAM" id="Coils"/>
    </source>
</evidence>
<gene>
    <name evidence="3" type="ORF">ECRASSUSDP1_LOCUS23235</name>
</gene>